<name>A0ABP0B0C3_9PEZI</name>
<sequence length="162" mass="18498">MATHELLNDLRLDGEESEEYDDDEFYGTQALKPSEMNDETRFHMYNTEDAPQGGAVRGTYEASQHGYFISETKKSNCTVTVNRLVWVDGWSGIQDPDNAENRPLSLAVLKLTLSPENKRSYMTYASLQMKLKASTGTDNDPEIIAWGPFRHEEKWNVLETKQ</sequence>
<protein>
    <submittedName>
        <fullName evidence="2">Uncharacterized protein</fullName>
    </submittedName>
</protein>
<dbReference type="Proteomes" id="UP001642406">
    <property type="component" value="Unassembled WGS sequence"/>
</dbReference>
<accession>A0ABP0B0C3</accession>
<proteinExistence type="predicted"/>
<comment type="caution">
    <text evidence="2">The sequence shown here is derived from an EMBL/GenBank/DDBJ whole genome shotgun (WGS) entry which is preliminary data.</text>
</comment>
<evidence type="ECO:0000313" key="3">
    <source>
        <dbReference type="Proteomes" id="UP001642406"/>
    </source>
</evidence>
<evidence type="ECO:0000313" key="2">
    <source>
        <dbReference type="EMBL" id="CAK7212974.1"/>
    </source>
</evidence>
<gene>
    <name evidence="2" type="ORF">SBRCBS47491_001645</name>
</gene>
<keyword evidence="3" id="KW-1185">Reference proteome</keyword>
<dbReference type="EMBL" id="CAWUHC010000009">
    <property type="protein sequence ID" value="CAK7212974.1"/>
    <property type="molecule type" value="Genomic_DNA"/>
</dbReference>
<feature type="region of interest" description="Disordered" evidence="1">
    <location>
        <begin position="1"/>
        <end position="22"/>
    </location>
</feature>
<feature type="compositionally biased region" description="Basic and acidic residues" evidence="1">
    <location>
        <begin position="1"/>
        <end position="14"/>
    </location>
</feature>
<organism evidence="2 3">
    <name type="scientific">Sporothrix bragantina</name>
    <dbReference type="NCBI Taxonomy" id="671064"/>
    <lineage>
        <taxon>Eukaryota</taxon>
        <taxon>Fungi</taxon>
        <taxon>Dikarya</taxon>
        <taxon>Ascomycota</taxon>
        <taxon>Pezizomycotina</taxon>
        <taxon>Sordariomycetes</taxon>
        <taxon>Sordariomycetidae</taxon>
        <taxon>Ophiostomatales</taxon>
        <taxon>Ophiostomataceae</taxon>
        <taxon>Sporothrix</taxon>
    </lineage>
</organism>
<evidence type="ECO:0000256" key="1">
    <source>
        <dbReference type="SAM" id="MobiDB-lite"/>
    </source>
</evidence>
<reference evidence="2 3" key="1">
    <citation type="submission" date="2024-01" db="EMBL/GenBank/DDBJ databases">
        <authorList>
            <person name="Allen C."/>
            <person name="Tagirdzhanova G."/>
        </authorList>
    </citation>
    <scope>NUCLEOTIDE SEQUENCE [LARGE SCALE GENOMIC DNA]</scope>
</reference>
<feature type="non-terminal residue" evidence="2">
    <location>
        <position position="162"/>
    </location>
</feature>